<keyword evidence="4" id="KW-1185">Reference proteome</keyword>
<feature type="compositionally biased region" description="Basic and acidic residues" evidence="1">
    <location>
        <begin position="33"/>
        <end position="62"/>
    </location>
</feature>
<feature type="chain" id="PRO_5037735671" description="PepSY domain-containing protein" evidence="2">
    <location>
        <begin position="29"/>
        <end position="115"/>
    </location>
</feature>
<gene>
    <name evidence="3" type="ORF">GCM10007067_22330</name>
</gene>
<dbReference type="EMBL" id="BMYD01000003">
    <property type="protein sequence ID" value="GHA83739.1"/>
    <property type="molecule type" value="Genomic_DNA"/>
</dbReference>
<evidence type="ECO:0008006" key="5">
    <source>
        <dbReference type="Google" id="ProtNLM"/>
    </source>
</evidence>
<evidence type="ECO:0000256" key="1">
    <source>
        <dbReference type="SAM" id="MobiDB-lite"/>
    </source>
</evidence>
<feature type="signal peptide" evidence="2">
    <location>
        <begin position="1"/>
        <end position="28"/>
    </location>
</feature>
<dbReference type="Proteomes" id="UP000646426">
    <property type="component" value="Unassembled WGS sequence"/>
</dbReference>
<reference evidence="3" key="1">
    <citation type="journal article" date="2014" name="Int. J. Syst. Evol. Microbiol.">
        <title>Complete genome sequence of Corynebacterium casei LMG S-19264T (=DSM 44701T), isolated from a smear-ripened cheese.</title>
        <authorList>
            <consortium name="US DOE Joint Genome Institute (JGI-PGF)"/>
            <person name="Walter F."/>
            <person name="Albersmeier A."/>
            <person name="Kalinowski J."/>
            <person name="Ruckert C."/>
        </authorList>
    </citation>
    <scope>NUCLEOTIDE SEQUENCE</scope>
    <source>
        <strain evidence="3">KCTC 23077</strain>
    </source>
</reference>
<protein>
    <recommendedName>
        <fullName evidence="5">PepSY domain-containing protein</fullName>
    </recommendedName>
</protein>
<comment type="caution">
    <text evidence="3">The sequence shown here is derived from an EMBL/GenBank/DDBJ whole genome shotgun (WGS) entry which is preliminary data.</text>
</comment>
<feature type="region of interest" description="Disordered" evidence="1">
    <location>
        <begin position="23"/>
        <end position="63"/>
    </location>
</feature>
<reference evidence="3" key="2">
    <citation type="submission" date="2020-09" db="EMBL/GenBank/DDBJ databases">
        <authorList>
            <person name="Sun Q."/>
            <person name="Kim S."/>
        </authorList>
    </citation>
    <scope>NUCLEOTIDE SEQUENCE</scope>
    <source>
        <strain evidence="3">KCTC 23077</strain>
    </source>
</reference>
<dbReference type="AlphaFoldDB" id="A0A918T2A1"/>
<sequence>MPLIRPMLRPALVAVVIAAGGFASTAAAQDPAPQRDREHDHRRDDRRALADSVRRVERESRGEVLSAERVPFDGRDVNRVKFVDASGRVRIYMDDPHARRAGPPDPTRGNDGGND</sequence>
<evidence type="ECO:0000313" key="3">
    <source>
        <dbReference type="EMBL" id="GHA83739.1"/>
    </source>
</evidence>
<accession>A0A918T2A1</accession>
<organism evidence="3 4">
    <name type="scientific">Cognatilysobacter bugurensis</name>
    <dbReference type="NCBI Taxonomy" id="543356"/>
    <lineage>
        <taxon>Bacteria</taxon>
        <taxon>Pseudomonadati</taxon>
        <taxon>Pseudomonadota</taxon>
        <taxon>Gammaproteobacteria</taxon>
        <taxon>Lysobacterales</taxon>
        <taxon>Lysobacteraceae</taxon>
        <taxon>Cognatilysobacter</taxon>
    </lineage>
</organism>
<evidence type="ECO:0000256" key="2">
    <source>
        <dbReference type="SAM" id="SignalP"/>
    </source>
</evidence>
<keyword evidence="2" id="KW-0732">Signal</keyword>
<name>A0A918T2A1_9GAMM</name>
<evidence type="ECO:0000313" key="4">
    <source>
        <dbReference type="Proteomes" id="UP000646426"/>
    </source>
</evidence>
<proteinExistence type="predicted"/>
<feature type="region of interest" description="Disordered" evidence="1">
    <location>
        <begin position="91"/>
        <end position="115"/>
    </location>
</feature>